<dbReference type="PANTHER" id="PTHR43767">
    <property type="entry name" value="LONG-CHAIN-FATTY-ACID--COA LIGASE"/>
    <property type="match status" value="1"/>
</dbReference>
<dbReference type="RefSeq" id="WP_123664829.1">
    <property type="nucleotide sequence ID" value="NZ_RJKE01000001.1"/>
</dbReference>
<dbReference type="AlphaFoldDB" id="A0A3N1CVK0"/>
<evidence type="ECO:0000313" key="3">
    <source>
        <dbReference type="EMBL" id="ROO85306.1"/>
    </source>
</evidence>
<reference evidence="3 4" key="1">
    <citation type="submission" date="2018-11" db="EMBL/GenBank/DDBJ databases">
        <title>Sequencing the genomes of 1000 actinobacteria strains.</title>
        <authorList>
            <person name="Klenk H.-P."/>
        </authorList>
    </citation>
    <scope>NUCLEOTIDE SEQUENCE [LARGE SCALE GENOMIC DNA]</scope>
    <source>
        <strain evidence="3 4">DSM 44254</strain>
    </source>
</reference>
<proteinExistence type="predicted"/>
<feature type="domain" description="AMP-dependent synthetase/ligase" evidence="1">
    <location>
        <begin position="10"/>
        <end position="360"/>
    </location>
</feature>
<dbReference type="InterPro" id="IPR025110">
    <property type="entry name" value="AMP-bd_C"/>
</dbReference>
<evidence type="ECO:0000313" key="4">
    <source>
        <dbReference type="Proteomes" id="UP000272400"/>
    </source>
</evidence>
<organism evidence="3 4">
    <name type="scientific">Actinocorallia herbida</name>
    <dbReference type="NCBI Taxonomy" id="58109"/>
    <lineage>
        <taxon>Bacteria</taxon>
        <taxon>Bacillati</taxon>
        <taxon>Actinomycetota</taxon>
        <taxon>Actinomycetes</taxon>
        <taxon>Streptosporangiales</taxon>
        <taxon>Thermomonosporaceae</taxon>
        <taxon>Actinocorallia</taxon>
    </lineage>
</organism>
<sequence length="508" mass="54044">MHINDLVRYWGRTRPEHDAIAFEGTVRSWAEVDAASDALARGLAARGVRKGDRVGLLLTNKPVLAELMLATVKLGAICVPLNFRLIAAELLPMLQDSAPSVVVADAGLAHLLEPGQADVGFEIYTVGGSDLPSIDLLYITSGAVPDVEVADDDPAFICYTSGTTGVQKGALLTHRSILSVGQSAAVTHGLSWRDRVLACAPLVYTGSGISVFMQFVVYTGATLVLLADFDPDTGLDVMERERVTATTMVPVIWERMASGLASRELARFTFAGAGGAPVSLDLLEAYRAHGIPLTQVYGLTEVSGLAATMRYEDARTRPGFAGLPLVGTRIRIGDEQGAAVGADEVGEIMVQGPHVMRGYWNRPEATAEVMSGPWLRTGDLGLQDGDGFLKLVDRSKDLVISGGINVYPAELEKALAGVPGVLDLAVIGVPDERWGEVPIVVFHTEKDAAETAALLAERSSGNLARFKQPKHAVALGEPLPRTFSGKLAKNVLRERIPATPSDALPLDR</sequence>
<evidence type="ECO:0000259" key="2">
    <source>
        <dbReference type="Pfam" id="PF13193"/>
    </source>
</evidence>
<dbReference type="EMBL" id="RJKE01000001">
    <property type="protein sequence ID" value="ROO85306.1"/>
    <property type="molecule type" value="Genomic_DNA"/>
</dbReference>
<comment type="caution">
    <text evidence="3">The sequence shown here is derived from an EMBL/GenBank/DDBJ whole genome shotgun (WGS) entry which is preliminary data.</text>
</comment>
<dbReference type="InterPro" id="IPR045851">
    <property type="entry name" value="AMP-bd_C_sf"/>
</dbReference>
<dbReference type="Pfam" id="PF00501">
    <property type="entry name" value="AMP-binding"/>
    <property type="match status" value="1"/>
</dbReference>
<dbReference type="Proteomes" id="UP000272400">
    <property type="component" value="Unassembled WGS sequence"/>
</dbReference>
<dbReference type="Gene3D" id="3.40.50.12780">
    <property type="entry name" value="N-terminal domain of ligase-like"/>
    <property type="match status" value="1"/>
</dbReference>
<evidence type="ECO:0000259" key="1">
    <source>
        <dbReference type="Pfam" id="PF00501"/>
    </source>
</evidence>
<dbReference type="InterPro" id="IPR000873">
    <property type="entry name" value="AMP-dep_synth/lig_dom"/>
</dbReference>
<protein>
    <submittedName>
        <fullName evidence="3">Acyl-CoA synthetase (AMP-forming)/AMP-acid ligase II</fullName>
    </submittedName>
</protein>
<dbReference type="OrthoDB" id="9803968at2"/>
<dbReference type="GO" id="GO:0016878">
    <property type="term" value="F:acid-thiol ligase activity"/>
    <property type="evidence" value="ECO:0007669"/>
    <property type="project" value="UniProtKB-ARBA"/>
</dbReference>
<dbReference type="Pfam" id="PF13193">
    <property type="entry name" value="AMP-binding_C"/>
    <property type="match status" value="1"/>
</dbReference>
<dbReference type="InterPro" id="IPR050237">
    <property type="entry name" value="ATP-dep_AMP-bd_enzyme"/>
</dbReference>
<feature type="domain" description="AMP-binding enzyme C-terminal" evidence="2">
    <location>
        <begin position="410"/>
        <end position="486"/>
    </location>
</feature>
<gene>
    <name evidence="3" type="ORF">EDD29_2848</name>
</gene>
<keyword evidence="3" id="KW-0436">Ligase</keyword>
<dbReference type="PANTHER" id="PTHR43767:SF1">
    <property type="entry name" value="NONRIBOSOMAL PEPTIDE SYNTHASE PES1 (EUROFUNG)-RELATED"/>
    <property type="match status" value="1"/>
</dbReference>
<dbReference type="Gene3D" id="3.30.300.30">
    <property type="match status" value="1"/>
</dbReference>
<dbReference type="SUPFAM" id="SSF56801">
    <property type="entry name" value="Acetyl-CoA synthetase-like"/>
    <property type="match status" value="1"/>
</dbReference>
<accession>A0A3N1CVK0</accession>
<name>A0A3N1CVK0_9ACTN</name>
<dbReference type="InterPro" id="IPR042099">
    <property type="entry name" value="ANL_N_sf"/>
</dbReference>
<keyword evidence="4" id="KW-1185">Reference proteome</keyword>